<evidence type="ECO:0000256" key="6">
    <source>
        <dbReference type="ARBA" id="ARBA00022692"/>
    </source>
</evidence>
<gene>
    <name evidence="18" type="ORF">EP073_07370</name>
</gene>
<dbReference type="Gene3D" id="1.10.3090.10">
    <property type="entry name" value="cca-adding enzyme, domain 2"/>
    <property type="match status" value="1"/>
</dbReference>
<evidence type="ECO:0000256" key="1">
    <source>
        <dbReference type="ARBA" id="ARBA00001946"/>
    </source>
</evidence>
<evidence type="ECO:0000256" key="11">
    <source>
        <dbReference type="ARBA" id="ARBA00022842"/>
    </source>
</evidence>
<comment type="similarity">
    <text evidence="3 16">Belongs to the tRNA nucleotidyltransferase/poly(A) polymerase family.</text>
</comment>
<dbReference type="Proteomes" id="UP000287502">
    <property type="component" value="Chromosome"/>
</dbReference>
<feature type="domain" description="CBS" evidence="17">
    <location>
        <begin position="386"/>
        <end position="442"/>
    </location>
</feature>
<dbReference type="GO" id="GO:0016020">
    <property type="term" value="C:membrane"/>
    <property type="evidence" value="ECO:0007669"/>
    <property type="project" value="UniProtKB-SubCell"/>
</dbReference>
<keyword evidence="6" id="KW-0812">Transmembrane</keyword>
<evidence type="ECO:0000256" key="2">
    <source>
        <dbReference type="ARBA" id="ARBA00004141"/>
    </source>
</evidence>
<feature type="domain" description="CBS" evidence="17">
    <location>
        <begin position="323"/>
        <end position="379"/>
    </location>
</feature>
<keyword evidence="10" id="KW-0547">Nucleotide-binding</keyword>
<dbReference type="Pfam" id="PF01368">
    <property type="entry name" value="DHH"/>
    <property type="match status" value="1"/>
</dbReference>
<dbReference type="GO" id="GO:0000049">
    <property type="term" value="F:tRNA binding"/>
    <property type="evidence" value="ECO:0007669"/>
    <property type="project" value="UniProtKB-KW"/>
</dbReference>
<dbReference type="Gene3D" id="3.10.310.30">
    <property type="match status" value="1"/>
</dbReference>
<evidence type="ECO:0000256" key="7">
    <source>
        <dbReference type="ARBA" id="ARBA00022694"/>
    </source>
</evidence>
<dbReference type="InterPro" id="IPR046342">
    <property type="entry name" value="CBS_dom_sf"/>
</dbReference>
<evidence type="ECO:0000256" key="8">
    <source>
        <dbReference type="ARBA" id="ARBA00022695"/>
    </source>
</evidence>
<evidence type="ECO:0000313" key="19">
    <source>
        <dbReference type="Proteomes" id="UP000287502"/>
    </source>
</evidence>
<dbReference type="Gene3D" id="3.10.580.10">
    <property type="entry name" value="CBS-domain"/>
    <property type="match status" value="1"/>
</dbReference>
<name>A0A410JYH1_9BACT</name>
<organism evidence="18 19">
    <name type="scientific">Geovibrio thiophilus</name>
    <dbReference type="NCBI Taxonomy" id="139438"/>
    <lineage>
        <taxon>Bacteria</taxon>
        <taxon>Pseudomonadati</taxon>
        <taxon>Deferribacterota</taxon>
        <taxon>Deferribacteres</taxon>
        <taxon>Deferribacterales</taxon>
        <taxon>Geovibrionaceae</taxon>
        <taxon>Geovibrio</taxon>
    </lineage>
</organism>
<dbReference type="Pfam" id="PF01743">
    <property type="entry name" value="PolyA_pol"/>
    <property type="match status" value="1"/>
</dbReference>
<dbReference type="AlphaFoldDB" id="A0A410JYH1"/>
<evidence type="ECO:0000259" key="17">
    <source>
        <dbReference type="PROSITE" id="PS51371"/>
    </source>
</evidence>
<reference evidence="18 19" key="1">
    <citation type="submission" date="2019-01" db="EMBL/GenBank/DDBJ databases">
        <title>Geovibrio thiophilus DSM 11263, complete genome.</title>
        <authorList>
            <person name="Spring S."/>
            <person name="Bunk B."/>
            <person name="Sproer C."/>
        </authorList>
    </citation>
    <scope>NUCLEOTIDE SEQUENCE [LARGE SCALE GENOMIC DNA]</scope>
    <source>
        <strain evidence="18 19">DSM 11263</strain>
    </source>
</reference>
<accession>A0A410JYH1</accession>
<keyword evidence="5 16" id="KW-0808">Transferase</keyword>
<dbReference type="KEGG" id="gtl:EP073_07370"/>
<comment type="cofactor">
    <cofactor evidence="1">
        <name>Mg(2+)</name>
        <dbReference type="ChEBI" id="CHEBI:18420"/>
    </cofactor>
</comment>
<dbReference type="Gene3D" id="3.90.1640.10">
    <property type="entry name" value="inorganic pyrophosphatase (n-terminal core)"/>
    <property type="match status" value="1"/>
</dbReference>
<evidence type="ECO:0000256" key="14">
    <source>
        <dbReference type="ARBA" id="ARBA00023136"/>
    </source>
</evidence>
<dbReference type="RefSeq" id="WP_128466513.1">
    <property type="nucleotide sequence ID" value="NZ_CP035108.1"/>
</dbReference>
<dbReference type="InterPro" id="IPR032828">
    <property type="entry name" value="PolyA_RNA-bd"/>
</dbReference>
<dbReference type="InterPro" id="IPR052390">
    <property type="entry name" value="tRNA_nt/polyA_polymerase"/>
</dbReference>
<dbReference type="SUPFAM" id="SSF81301">
    <property type="entry name" value="Nucleotidyltransferase"/>
    <property type="match status" value="1"/>
</dbReference>
<proteinExistence type="inferred from homology"/>
<dbReference type="PROSITE" id="PS51371">
    <property type="entry name" value="CBS"/>
    <property type="match status" value="2"/>
</dbReference>
<evidence type="ECO:0000256" key="9">
    <source>
        <dbReference type="ARBA" id="ARBA00022723"/>
    </source>
</evidence>
<keyword evidence="9" id="KW-0479">Metal-binding</keyword>
<dbReference type="Pfam" id="PF12627">
    <property type="entry name" value="PolyA_pol_RNAbd"/>
    <property type="match status" value="1"/>
</dbReference>
<dbReference type="Pfam" id="PF00571">
    <property type="entry name" value="CBS"/>
    <property type="match status" value="2"/>
</dbReference>
<keyword evidence="15" id="KW-0129">CBS domain</keyword>
<dbReference type="InterPro" id="IPR003156">
    <property type="entry name" value="DHHA1_dom"/>
</dbReference>
<dbReference type="InterPro" id="IPR002646">
    <property type="entry name" value="PolA_pol_head_dom"/>
</dbReference>
<dbReference type="CDD" id="cd05398">
    <property type="entry name" value="NT_ClassII-CCAase"/>
    <property type="match status" value="1"/>
</dbReference>
<evidence type="ECO:0000256" key="10">
    <source>
        <dbReference type="ARBA" id="ARBA00022741"/>
    </source>
</evidence>
<evidence type="ECO:0000313" key="18">
    <source>
        <dbReference type="EMBL" id="QAR33227.1"/>
    </source>
</evidence>
<dbReference type="GO" id="GO:0046872">
    <property type="term" value="F:metal ion binding"/>
    <property type="evidence" value="ECO:0007669"/>
    <property type="project" value="UniProtKB-KW"/>
</dbReference>
<evidence type="ECO:0000256" key="15">
    <source>
        <dbReference type="PROSITE-ProRule" id="PRU00703"/>
    </source>
</evidence>
<dbReference type="InterPro" id="IPR000644">
    <property type="entry name" value="CBS_dom"/>
</dbReference>
<keyword evidence="11" id="KW-0460">Magnesium</keyword>
<dbReference type="GO" id="GO:0000166">
    <property type="term" value="F:nucleotide binding"/>
    <property type="evidence" value="ECO:0007669"/>
    <property type="project" value="UniProtKB-KW"/>
</dbReference>
<dbReference type="SUPFAM" id="SSF64182">
    <property type="entry name" value="DHH phosphoesterases"/>
    <property type="match status" value="1"/>
</dbReference>
<dbReference type="PANTHER" id="PTHR47788">
    <property type="entry name" value="POLYA POLYMERASE"/>
    <property type="match status" value="1"/>
</dbReference>
<evidence type="ECO:0000256" key="3">
    <source>
        <dbReference type="ARBA" id="ARBA00007265"/>
    </source>
</evidence>
<dbReference type="EMBL" id="CP035108">
    <property type="protein sequence ID" value="QAR33227.1"/>
    <property type="molecule type" value="Genomic_DNA"/>
</dbReference>
<dbReference type="Pfam" id="PF02272">
    <property type="entry name" value="DHHA1"/>
    <property type="match status" value="1"/>
</dbReference>
<dbReference type="GO" id="GO:0022857">
    <property type="term" value="F:transmembrane transporter activity"/>
    <property type="evidence" value="ECO:0007669"/>
    <property type="project" value="InterPro"/>
</dbReference>
<dbReference type="GO" id="GO:0008033">
    <property type="term" value="P:tRNA processing"/>
    <property type="evidence" value="ECO:0007669"/>
    <property type="project" value="UniProtKB-KW"/>
</dbReference>
<dbReference type="InterPro" id="IPR038763">
    <property type="entry name" value="DHH_sf"/>
</dbReference>
<keyword evidence="13" id="KW-1133">Transmembrane helix</keyword>
<dbReference type="PROSITE" id="PS00217">
    <property type="entry name" value="SUGAR_TRANSPORT_2"/>
    <property type="match status" value="1"/>
</dbReference>
<keyword evidence="7" id="KW-0819">tRNA processing</keyword>
<dbReference type="Gene3D" id="3.30.460.10">
    <property type="entry name" value="Beta Polymerase, domain 2"/>
    <property type="match status" value="1"/>
</dbReference>
<evidence type="ECO:0000256" key="12">
    <source>
        <dbReference type="ARBA" id="ARBA00022884"/>
    </source>
</evidence>
<dbReference type="OrthoDB" id="9805698at2"/>
<dbReference type="GO" id="GO:0016779">
    <property type="term" value="F:nucleotidyltransferase activity"/>
    <property type="evidence" value="ECO:0007669"/>
    <property type="project" value="UniProtKB-KW"/>
</dbReference>
<evidence type="ECO:0000256" key="16">
    <source>
        <dbReference type="RuleBase" id="RU003953"/>
    </source>
</evidence>
<dbReference type="PANTHER" id="PTHR47788:SF1">
    <property type="entry name" value="A-ADDING TRNA NUCLEOTIDYLTRANSFERASE"/>
    <property type="match status" value="1"/>
</dbReference>
<keyword evidence="14" id="KW-0472">Membrane</keyword>
<keyword evidence="19" id="KW-1185">Reference proteome</keyword>
<protein>
    <submittedName>
        <fullName evidence="18">CBS domain-containing protein</fullName>
    </submittedName>
</protein>
<dbReference type="InterPro" id="IPR043519">
    <property type="entry name" value="NT_sf"/>
</dbReference>
<evidence type="ECO:0000256" key="4">
    <source>
        <dbReference type="ARBA" id="ARBA00022555"/>
    </source>
</evidence>
<keyword evidence="12 16" id="KW-0694">RNA-binding</keyword>
<sequence length="883" mass="99992">MKLLKDIKKAVITHKTPDFDALASACAACVLHGCDAVLTVTSFEANVEDYFNEEEVTLPVIRLKEKEFEEIKSLELLVVTDCKLAERTAPLEWLLKKADKIIMYDHHPSHGRDIEADETYVDETGSTVTIIIRKMKETGFTPDKPLATLMMLGLYEDTGLLSFSSTTAEDILAGAFLLESGADLELISEYVKRDMSKEQIFILNELLVNMNVFHIQGASVGLSYATTDRYIGEIAVIAHRIMDMESMDALFVAVRAGERIVLVGRSRADEIDCSVVMERFGGGGHSSAASAIVKKMTLTECVDLLKIVISENIHPVRLAKDIMNSPVKTVPITGTFEMAMDLFMKYNLNMMPVVDNAGLPVGLISRRDILQGIKHGLDGEPVRSLMQIEFRTVEPDVPYYLAEEMMLSLNQKMLPVVHEGRLKGVITRTDLLRLMHEEITKLPRHQQSKQAQKLKNISSLVKTCLPDRVSRILEDIGRLAESMGLNAYLVGGVVRDILMQNTNMDIDIVVEGDAPALAKRFAAMKKAKVSEHFKFKTAVVIFRDGFRVDFATSRTEYYTNPASAPEVENASIRNDLYRRDFSINAMAVKLTGDDFGLLLDFFGGQKDIIDKKIRVLHSLSFVDDPSRCLRGVRFAVRYGFAVGPHTEKLLKHAVSLKLLERVVGQRMYLELKYILSEDSYVDALLMMKKYDMLKFFHEKLAIDDFKLDRFAVLKKINGWYSFQFEDKLELWISRFCILFADLNRQEMKRLASRFEITGRLYDELADTFYKFKHAVWQVRRLKDVKASAITGIFEGMKTEAVTAAVAVLGQEYEWLLKEYLTVYRFVTPSVDGNDLKSMGIPPSGIYGEILKEIKRAKLDHEISSKEEELDLAERIARERGIKF</sequence>
<dbReference type="SMART" id="SM00116">
    <property type="entry name" value="CBS"/>
    <property type="match status" value="2"/>
</dbReference>
<dbReference type="SUPFAM" id="SSF81891">
    <property type="entry name" value="Poly A polymerase C-terminal region-like"/>
    <property type="match status" value="1"/>
</dbReference>
<keyword evidence="4" id="KW-0820">tRNA-binding</keyword>
<comment type="subcellular location">
    <subcellularLocation>
        <location evidence="2">Membrane</location>
        <topology evidence="2">Multi-pass membrane protein</topology>
    </subcellularLocation>
</comment>
<dbReference type="InterPro" id="IPR005829">
    <property type="entry name" value="Sugar_transporter_CS"/>
</dbReference>
<keyword evidence="8" id="KW-0548">Nucleotidyltransferase</keyword>
<evidence type="ECO:0000256" key="5">
    <source>
        <dbReference type="ARBA" id="ARBA00022679"/>
    </source>
</evidence>
<dbReference type="InterPro" id="IPR001667">
    <property type="entry name" value="DDH_dom"/>
</dbReference>
<evidence type="ECO:0000256" key="13">
    <source>
        <dbReference type="ARBA" id="ARBA00022989"/>
    </source>
</evidence>
<dbReference type="SUPFAM" id="SSF54631">
    <property type="entry name" value="CBS-domain pair"/>
    <property type="match status" value="1"/>
</dbReference>